<feature type="transmembrane region" description="Helical" evidence="6">
    <location>
        <begin position="440"/>
        <end position="458"/>
    </location>
</feature>
<dbReference type="RefSeq" id="WP_200754901.1">
    <property type="nucleotide sequence ID" value="NZ_AP023322.1"/>
</dbReference>
<dbReference type="EMBL" id="AP023322">
    <property type="protein sequence ID" value="BCI64052.1"/>
    <property type="molecule type" value="Genomic_DNA"/>
</dbReference>
<evidence type="ECO:0000313" key="8">
    <source>
        <dbReference type="Proteomes" id="UP000594042"/>
    </source>
</evidence>
<feature type="transmembrane region" description="Helical" evidence="6">
    <location>
        <begin position="12"/>
        <end position="36"/>
    </location>
</feature>
<evidence type="ECO:0000256" key="3">
    <source>
        <dbReference type="ARBA" id="ARBA00022692"/>
    </source>
</evidence>
<feature type="transmembrane region" description="Helical" evidence="6">
    <location>
        <begin position="346"/>
        <end position="369"/>
    </location>
</feature>
<feature type="transmembrane region" description="Helical" evidence="6">
    <location>
        <begin position="319"/>
        <end position="340"/>
    </location>
</feature>
<evidence type="ECO:0000313" key="7">
    <source>
        <dbReference type="EMBL" id="BCI64052.1"/>
    </source>
</evidence>
<keyword evidence="2" id="KW-1003">Cell membrane</keyword>
<dbReference type="PANTHER" id="PTHR30250">
    <property type="entry name" value="PST FAMILY PREDICTED COLANIC ACID TRANSPORTER"/>
    <property type="match status" value="1"/>
</dbReference>
<protein>
    <submittedName>
        <fullName evidence="7">Polysaccharide biosynthesis protein</fullName>
    </submittedName>
</protein>
<dbReference type="InterPro" id="IPR002797">
    <property type="entry name" value="Polysacc_synth"/>
</dbReference>
<feature type="transmembrane region" description="Helical" evidence="6">
    <location>
        <begin position="405"/>
        <end position="428"/>
    </location>
</feature>
<feature type="transmembrane region" description="Helical" evidence="6">
    <location>
        <begin position="270"/>
        <end position="293"/>
    </location>
</feature>
<dbReference type="GO" id="GO:0005886">
    <property type="term" value="C:plasma membrane"/>
    <property type="evidence" value="ECO:0007669"/>
    <property type="project" value="UniProtKB-SubCell"/>
</dbReference>
<keyword evidence="8" id="KW-1185">Reference proteome</keyword>
<organism evidence="7 8">
    <name type="scientific">Coprobacter secundus subsp. similis</name>
    <dbReference type="NCBI Taxonomy" id="2751153"/>
    <lineage>
        <taxon>Bacteria</taxon>
        <taxon>Pseudomonadati</taxon>
        <taxon>Bacteroidota</taxon>
        <taxon>Bacteroidia</taxon>
        <taxon>Bacteroidales</taxon>
        <taxon>Barnesiellaceae</taxon>
        <taxon>Coprobacter</taxon>
    </lineage>
</organism>
<keyword evidence="3 6" id="KW-0812">Transmembrane</keyword>
<evidence type="ECO:0000256" key="4">
    <source>
        <dbReference type="ARBA" id="ARBA00022989"/>
    </source>
</evidence>
<comment type="subcellular location">
    <subcellularLocation>
        <location evidence="1">Cell membrane</location>
        <topology evidence="1">Multi-pass membrane protein</topology>
    </subcellularLocation>
</comment>
<name>A0A7G1HYY4_9BACT</name>
<dbReference type="InterPro" id="IPR050833">
    <property type="entry name" value="Poly_Biosynth_Transport"/>
</dbReference>
<evidence type="ECO:0000256" key="6">
    <source>
        <dbReference type="SAM" id="Phobius"/>
    </source>
</evidence>
<proteinExistence type="predicted"/>
<evidence type="ECO:0000256" key="2">
    <source>
        <dbReference type="ARBA" id="ARBA00022475"/>
    </source>
</evidence>
<feature type="transmembrane region" description="Helical" evidence="6">
    <location>
        <begin position="48"/>
        <end position="70"/>
    </location>
</feature>
<feature type="transmembrane region" description="Helical" evidence="6">
    <location>
        <begin position="230"/>
        <end position="250"/>
    </location>
</feature>
<evidence type="ECO:0000256" key="1">
    <source>
        <dbReference type="ARBA" id="ARBA00004651"/>
    </source>
</evidence>
<feature type="transmembrane region" description="Helical" evidence="6">
    <location>
        <begin position="464"/>
        <end position="482"/>
    </location>
</feature>
<evidence type="ECO:0000256" key="5">
    <source>
        <dbReference type="ARBA" id="ARBA00023136"/>
    </source>
</evidence>
<feature type="transmembrane region" description="Helical" evidence="6">
    <location>
        <begin position="82"/>
        <end position="108"/>
    </location>
</feature>
<feature type="transmembrane region" description="Helical" evidence="6">
    <location>
        <begin position="196"/>
        <end position="218"/>
    </location>
</feature>
<feature type="transmembrane region" description="Helical" evidence="6">
    <location>
        <begin position="155"/>
        <end position="176"/>
    </location>
</feature>
<feature type="transmembrane region" description="Helical" evidence="6">
    <location>
        <begin position="381"/>
        <end position="399"/>
    </location>
</feature>
<dbReference type="Pfam" id="PF01943">
    <property type="entry name" value="Polysacc_synt"/>
    <property type="match status" value="1"/>
</dbReference>
<sequence length="500" mass="58076">MSGMKSLAKDTAIYGLSSIVGRFLNWCFVFLYINVLKTTAEYGIVTNLYAYMALLLIILTYGLETGFFRFANDETYKDPTKVYTTGLISLACTSSLFFILILIFLQPISRWLGYPEHTDYIWMMALIIAIDAFTALPFAYLRYQKRPIRFATVKLLSIFINIFFNLFFILLCPWLYQHHPAAVSWFFEPTFMVGYILVSNIISSSIILVILLPEIFGVRYRFDTKIWKQMLGYSFPLLILGVAGIMNQTFDKMLYPILAANRPDPMSELGIYGAVYKISIVMLMFTQAFRFAYEPFIFAKNKEKNTDDNKQAYADAMKYFIIFGLLIFLGVMFYIDLVQFFMPAQYYVGIDVVPIVMMGQLFFGIFFNLSLWYKLTDKTQWGAWFSLFGFIITIIINVVFVPQYGYMACAWAAFVCYLCMMLASYFIGQHNYPINYDLKSIALYTALAGILYLINNTITIDNLILRLLFRTILLAIFIICFIHRDLPLKEIPIINRWIKR</sequence>
<dbReference type="Proteomes" id="UP000594042">
    <property type="component" value="Chromosome"/>
</dbReference>
<dbReference type="AlphaFoldDB" id="A0A7G1HYY4"/>
<keyword evidence="5 6" id="KW-0472">Membrane</keyword>
<reference evidence="8" key="1">
    <citation type="submission" date="2020-07" db="EMBL/GenBank/DDBJ databases">
        <title>Complete genome sequencing of Coprobacter sp. strain 2CBH44.</title>
        <authorList>
            <person name="Sakamoto M."/>
            <person name="Murakami T."/>
            <person name="Mori H."/>
        </authorList>
    </citation>
    <scope>NUCLEOTIDE SEQUENCE [LARGE SCALE GENOMIC DNA]</scope>
    <source>
        <strain evidence="8">2CBH44</strain>
    </source>
</reference>
<dbReference type="KEGG" id="copr:Cop2CBH44_24050"/>
<dbReference type="PANTHER" id="PTHR30250:SF11">
    <property type="entry name" value="O-ANTIGEN TRANSPORTER-RELATED"/>
    <property type="match status" value="1"/>
</dbReference>
<gene>
    <name evidence="7" type="ORF">Cop2CBH44_24050</name>
</gene>
<feature type="transmembrane region" description="Helical" evidence="6">
    <location>
        <begin position="120"/>
        <end position="143"/>
    </location>
</feature>
<keyword evidence="4 6" id="KW-1133">Transmembrane helix</keyword>
<accession>A0A7G1HYY4</accession>